<dbReference type="RefSeq" id="WP_188848735.1">
    <property type="nucleotide sequence ID" value="NZ_BMJJ01000001.1"/>
</dbReference>
<dbReference type="Proteomes" id="UP000613160">
    <property type="component" value="Unassembled WGS sequence"/>
</dbReference>
<comment type="caution">
    <text evidence="2">The sequence shown here is derived from an EMBL/GenBank/DDBJ whole genome shotgun (WGS) entry which is preliminary data.</text>
</comment>
<protein>
    <submittedName>
        <fullName evidence="2">Uncharacterized protein</fullName>
    </submittedName>
</protein>
<dbReference type="EMBL" id="BMJJ01000001">
    <property type="protein sequence ID" value="GGD03232.1"/>
    <property type="molecule type" value="Genomic_DNA"/>
</dbReference>
<evidence type="ECO:0000313" key="3">
    <source>
        <dbReference type="Proteomes" id="UP000613160"/>
    </source>
</evidence>
<organism evidence="2 3">
    <name type="scientific">Aureimonas glaciei</name>
    <dbReference type="NCBI Taxonomy" id="1776957"/>
    <lineage>
        <taxon>Bacteria</taxon>
        <taxon>Pseudomonadati</taxon>
        <taxon>Pseudomonadota</taxon>
        <taxon>Alphaproteobacteria</taxon>
        <taxon>Hyphomicrobiales</taxon>
        <taxon>Aurantimonadaceae</taxon>
        <taxon>Aureimonas</taxon>
    </lineage>
</organism>
<feature type="chain" id="PRO_5036908697" evidence="1">
    <location>
        <begin position="36"/>
        <end position="576"/>
    </location>
</feature>
<proteinExistence type="predicted"/>
<evidence type="ECO:0000313" key="2">
    <source>
        <dbReference type="EMBL" id="GGD03232.1"/>
    </source>
</evidence>
<keyword evidence="1" id="KW-0732">Signal</keyword>
<feature type="signal peptide" evidence="1">
    <location>
        <begin position="1"/>
        <end position="35"/>
    </location>
</feature>
<keyword evidence="3" id="KW-1185">Reference proteome</keyword>
<reference evidence="2" key="1">
    <citation type="journal article" date="2014" name="Int. J. Syst. Evol. Microbiol.">
        <title>Complete genome sequence of Corynebacterium casei LMG S-19264T (=DSM 44701T), isolated from a smear-ripened cheese.</title>
        <authorList>
            <consortium name="US DOE Joint Genome Institute (JGI-PGF)"/>
            <person name="Walter F."/>
            <person name="Albersmeier A."/>
            <person name="Kalinowski J."/>
            <person name="Ruckert C."/>
        </authorList>
    </citation>
    <scope>NUCLEOTIDE SEQUENCE</scope>
    <source>
        <strain evidence="2">CGMCC 1.15493</strain>
    </source>
</reference>
<dbReference type="AlphaFoldDB" id="A0A916XRQ4"/>
<name>A0A916XRQ4_9HYPH</name>
<evidence type="ECO:0000256" key="1">
    <source>
        <dbReference type="SAM" id="SignalP"/>
    </source>
</evidence>
<reference evidence="2" key="2">
    <citation type="submission" date="2020-09" db="EMBL/GenBank/DDBJ databases">
        <authorList>
            <person name="Sun Q."/>
            <person name="Zhou Y."/>
        </authorList>
    </citation>
    <scope>NUCLEOTIDE SEQUENCE</scope>
    <source>
        <strain evidence="2">CGMCC 1.15493</strain>
    </source>
</reference>
<sequence length="576" mass="60278">MFRSTHGRPLRRFRNLALSSGCAAALLLTQAPARAQDAGLEALTAMAPLASFAGSPNLSLSQWVLPYAPYIFDIVVTFARSVAVITYQSRGYDPVTRDFVVRGLSIGRAGVDVAIDRIRINAATQLYEGIAIDTRAIPMEAAARDTLKKLDAEIIRGDVVSSVVADIASASYDIDVKARFENIGALGLAAKVEGFHVLLPLDEVAAELEPPGTDGAMPAEPDAASEAPVLAGRLQSASLTYDDAGLTEIGFQIAAEAQQMTAGQLQGAIATMLVPMIASLFQDMPGGASPELMQRAVGWSGALQAYLADPQHIEIRFSPEEPFDLAQLKPGVALDETMILALNPEVSAEASEVTALVDPRSGAAIGADDLSLAERLVEGLGIPQDVKRGVALALSDIAAGQPEAAAIVVRGIVLDPDSAVTADTAASSYVLLLLAQARGTAVPEAILGAVRARLTPEQVAAQEKLALAQWRESDGEGQEGRESAAIEARDWGALRDLAFDYYEGAGVPRNVTRAFTFASVAAAGGDRIATTLRDDLLAGLRANRLAFAPDVARADAATIWQTIVTAAGEPAAPDKP</sequence>
<gene>
    <name evidence="2" type="ORF">GCM10011335_02440</name>
</gene>
<accession>A0A916XRQ4</accession>